<dbReference type="RefSeq" id="WP_210043995.1">
    <property type="nucleotide sequence ID" value="NZ_JBHLVU010000001.1"/>
</dbReference>
<dbReference type="InterPro" id="IPR023214">
    <property type="entry name" value="HAD_sf"/>
</dbReference>
<dbReference type="GO" id="GO:0016787">
    <property type="term" value="F:hydrolase activity"/>
    <property type="evidence" value="ECO:0007669"/>
    <property type="project" value="UniProtKB-KW"/>
</dbReference>
<dbReference type="Gene3D" id="3.40.50.1000">
    <property type="entry name" value="HAD superfamily/HAD-like"/>
    <property type="match status" value="1"/>
</dbReference>
<proteinExistence type="predicted"/>
<comment type="caution">
    <text evidence="1">The sequence shown here is derived from an EMBL/GenBank/DDBJ whole genome shotgun (WGS) entry which is preliminary data.</text>
</comment>
<gene>
    <name evidence="1" type="ORF">K0U00_30650</name>
</gene>
<reference evidence="1 2" key="1">
    <citation type="submission" date="2021-07" db="EMBL/GenBank/DDBJ databases">
        <title>Paenibacillus radiodurans sp. nov., isolated from the southeastern edge of Tengger Desert.</title>
        <authorList>
            <person name="Zhang G."/>
        </authorList>
    </citation>
    <scope>NUCLEOTIDE SEQUENCE [LARGE SCALE GENOMIC DNA]</scope>
    <source>
        <strain evidence="1 2">CCM 7311</strain>
    </source>
</reference>
<organism evidence="1 2">
    <name type="scientific">Paenibacillus sepulcri</name>
    <dbReference type="NCBI Taxonomy" id="359917"/>
    <lineage>
        <taxon>Bacteria</taxon>
        <taxon>Bacillati</taxon>
        <taxon>Bacillota</taxon>
        <taxon>Bacilli</taxon>
        <taxon>Bacillales</taxon>
        <taxon>Paenibacillaceae</taxon>
        <taxon>Paenibacillus</taxon>
    </lineage>
</organism>
<dbReference type="SFLD" id="SFLDS00003">
    <property type="entry name" value="Haloacid_Dehalogenase"/>
    <property type="match status" value="1"/>
</dbReference>
<dbReference type="NCBIfam" id="TIGR01549">
    <property type="entry name" value="HAD-SF-IA-v1"/>
    <property type="match status" value="1"/>
</dbReference>
<keyword evidence="1" id="KW-0378">Hydrolase</keyword>
<dbReference type="InterPro" id="IPR036412">
    <property type="entry name" value="HAD-like_sf"/>
</dbReference>
<dbReference type="EMBL" id="JAHZIK010001186">
    <property type="protein sequence ID" value="MBW7458409.1"/>
    <property type="molecule type" value="Genomic_DNA"/>
</dbReference>
<dbReference type="InterPro" id="IPR023198">
    <property type="entry name" value="PGP-like_dom2"/>
</dbReference>
<dbReference type="SFLD" id="SFLDG01129">
    <property type="entry name" value="C1.5:_HAD__Beta-PGM__Phosphata"/>
    <property type="match status" value="1"/>
</dbReference>
<dbReference type="InterPro" id="IPR006439">
    <property type="entry name" value="HAD-SF_hydro_IA"/>
</dbReference>
<evidence type="ECO:0000313" key="2">
    <source>
        <dbReference type="Proteomes" id="UP001519887"/>
    </source>
</evidence>
<keyword evidence="2" id="KW-1185">Reference proteome</keyword>
<sequence>MKSKYKGIAFDMDNTLLRSHIDFPLMKAETFRFLASQGILPEDFPLALHTTATLIQAAVRTSAMSAALMEEMWSTVSRHEWIGMEGAELEPGAAKLLEELHGRFHLAVVTNNACQAAHKALSDHQILHFFDHIVGREMVNSLKPSPDGFLYLLNAYPDTEPQEWLSVGDAWIDGKASEQAGMTFIAYQTELEHMNKAGVFPEGWIGHIRDILQFI</sequence>
<evidence type="ECO:0000313" key="1">
    <source>
        <dbReference type="EMBL" id="MBW7458409.1"/>
    </source>
</evidence>
<dbReference type="Gene3D" id="1.10.150.240">
    <property type="entry name" value="Putative phosphatase, domain 2"/>
    <property type="match status" value="1"/>
</dbReference>
<dbReference type="Pfam" id="PF13419">
    <property type="entry name" value="HAD_2"/>
    <property type="match status" value="1"/>
</dbReference>
<accession>A0ABS7CBY9</accession>
<dbReference type="Proteomes" id="UP001519887">
    <property type="component" value="Unassembled WGS sequence"/>
</dbReference>
<dbReference type="InterPro" id="IPR041492">
    <property type="entry name" value="HAD_2"/>
</dbReference>
<dbReference type="SUPFAM" id="SSF56784">
    <property type="entry name" value="HAD-like"/>
    <property type="match status" value="1"/>
</dbReference>
<name>A0ABS7CBY9_9BACL</name>
<protein>
    <submittedName>
        <fullName evidence="1">HAD family hydrolase</fullName>
    </submittedName>
</protein>
<dbReference type="InterPro" id="IPR050155">
    <property type="entry name" value="HAD-like_hydrolase_sf"/>
</dbReference>
<dbReference type="PANTHER" id="PTHR43434:SF1">
    <property type="entry name" value="PHOSPHOGLYCOLATE PHOSPHATASE"/>
    <property type="match status" value="1"/>
</dbReference>
<dbReference type="PANTHER" id="PTHR43434">
    <property type="entry name" value="PHOSPHOGLYCOLATE PHOSPHATASE"/>
    <property type="match status" value="1"/>
</dbReference>